<organism evidence="1 2">
    <name type="scientific">Vagococcus proximus</name>
    <dbReference type="NCBI Taxonomy" id="2991417"/>
    <lineage>
        <taxon>Bacteria</taxon>
        <taxon>Bacillati</taxon>
        <taxon>Bacillota</taxon>
        <taxon>Bacilli</taxon>
        <taxon>Lactobacillales</taxon>
        <taxon>Enterococcaceae</taxon>
        <taxon>Vagococcus</taxon>
    </lineage>
</organism>
<dbReference type="NCBIfam" id="TIGR00616">
    <property type="entry name" value="rect"/>
    <property type="match status" value="1"/>
</dbReference>
<evidence type="ECO:0000313" key="1">
    <source>
        <dbReference type="EMBL" id="MDF0480249.1"/>
    </source>
</evidence>
<dbReference type="RefSeq" id="WP_275471835.1">
    <property type="nucleotide sequence ID" value="NZ_JAPDSH010000006.1"/>
</dbReference>
<protein>
    <submittedName>
        <fullName evidence="1">Recombinase RecT</fullName>
    </submittedName>
</protein>
<accession>A0ABT5X2M5</accession>
<evidence type="ECO:0000313" key="2">
    <source>
        <dbReference type="Proteomes" id="UP001147148"/>
    </source>
</evidence>
<dbReference type="Pfam" id="PF03837">
    <property type="entry name" value="RecT"/>
    <property type="match status" value="1"/>
</dbReference>
<gene>
    <name evidence="1" type="ORF">OL233_08130</name>
</gene>
<sequence length="298" mass="33438">MATSKELKANLMKPETEVVPSSQLGLKALLGTPMMKKKFEEVLSDNANSFMASILTLVSNDSYLADAEPMSIMSSAMVAATLNLGLDKNLGYAYLVPFNTKDKVTNKWVKKANFVLGYKGYIQLAQRSGQYKALNVIEVYEGELRNWNRLTEEIEFDPKLKASDDVIGYVGYFELLNGFRKTVYWTKQEIEMHRIANSKDKDKQKKSGVWASDYNAMARKTVLRGLLSKWGILSVDMKTAVINDEGTVSNDDVSLLDIEEPHPIEVTPIKEEVVEQVETKSKSQQALFDDLQLGKVTS</sequence>
<dbReference type="EMBL" id="JAPDSH010000006">
    <property type="protein sequence ID" value="MDF0480249.1"/>
    <property type="molecule type" value="Genomic_DNA"/>
</dbReference>
<comment type="caution">
    <text evidence="1">The sequence shown here is derived from an EMBL/GenBank/DDBJ whole genome shotgun (WGS) entry which is preliminary data.</text>
</comment>
<dbReference type="InterPro" id="IPR018330">
    <property type="entry name" value="RecT_fam"/>
</dbReference>
<reference evidence="1" key="1">
    <citation type="submission" date="2022-10" db="EMBL/GenBank/DDBJ databases">
        <title>Vagococcus sp. isolated from poultry meat.</title>
        <authorList>
            <person name="Johansson P."/>
            <person name="Bjorkroth J."/>
        </authorList>
    </citation>
    <scope>NUCLEOTIDE SEQUENCE</scope>
    <source>
        <strain evidence="1">PNs007</strain>
    </source>
</reference>
<dbReference type="Proteomes" id="UP001147148">
    <property type="component" value="Unassembled WGS sequence"/>
</dbReference>
<dbReference type="InterPro" id="IPR004590">
    <property type="entry name" value="ssDNA_annealing_RecT"/>
</dbReference>
<name>A0ABT5X2M5_9ENTE</name>
<proteinExistence type="predicted"/>
<keyword evidence="2" id="KW-1185">Reference proteome</keyword>